<reference evidence="2" key="1">
    <citation type="journal article" date="2023" name="Nat. Plants">
        <title>Single-cell RNA sequencing provides a high-resolution roadmap for understanding the multicellular compartmentation of specialized metabolism.</title>
        <authorList>
            <person name="Sun S."/>
            <person name="Shen X."/>
            <person name="Li Y."/>
            <person name="Li Y."/>
            <person name="Wang S."/>
            <person name="Li R."/>
            <person name="Zhang H."/>
            <person name="Shen G."/>
            <person name="Guo B."/>
            <person name="Wei J."/>
            <person name="Xu J."/>
            <person name="St-Pierre B."/>
            <person name="Chen S."/>
            <person name="Sun C."/>
        </authorList>
    </citation>
    <scope>NUCLEOTIDE SEQUENCE [LARGE SCALE GENOMIC DNA]</scope>
</reference>
<sequence length="331" mass="37313">MSDSCSSITAVHPDIIQTHILTKLDGPTLVSASSVSTQLHTLCSEENLWKTICNSNWPSTTDSRIQQIISKFPSAYRSFYSDSYPTIRISVRPKENSPELESTKNQTGGELISAIDIHYGTEIIYSKVIFTDTSKSWFLSSPLRIDLLDSKEIVPTPAKFDGDEKTCMARMEKNMRLSWILIDPVKNRAVNLSSLTPVEVRRHWLTGEIQVRYTTVMAAGIGGGFVKCGVDVTCGGKGGGDLHVREISMQVEDLEGKVLSGKESMGILLDAMEGKRVNGKIDENIKMYQMFSEMRVIWRERRQKRERRLDMVCIASGVTIFMAFWMCIFFR</sequence>
<evidence type="ECO:0000313" key="1">
    <source>
        <dbReference type="EMBL" id="KAI5666822.1"/>
    </source>
</evidence>
<protein>
    <submittedName>
        <fullName evidence="1">Uncharacterized protein</fullName>
    </submittedName>
</protein>
<evidence type="ECO:0000313" key="2">
    <source>
        <dbReference type="Proteomes" id="UP001060085"/>
    </source>
</evidence>
<accession>A0ACC0B2E1</accession>
<gene>
    <name evidence="1" type="ORF">M9H77_16675</name>
</gene>
<comment type="caution">
    <text evidence="1">The sequence shown here is derived from an EMBL/GenBank/DDBJ whole genome shotgun (WGS) entry which is preliminary data.</text>
</comment>
<dbReference type="EMBL" id="CM044704">
    <property type="protein sequence ID" value="KAI5666822.1"/>
    <property type="molecule type" value="Genomic_DNA"/>
</dbReference>
<organism evidence="1 2">
    <name type="scientific">Catharanthus roseus</name>
    <name type="common">Madagascar periwinkle</name>
    <name type="synonym">Vinca rosea</name>
    <dbReference type="NCBI Taxonomy" id="4058"/>
    <lineage>
        <taxon>Eukaryota</taxon>
        <taxon>Viridiplantae</taxon>
        <taxon>Streptophyta</taxon>
        <taxon>Embryophyta</taxon>
        <taxon>Tracheophyta</taxon>
        <taxon>Spermatophyta</taxon>
        <taxon>Magnoliopsida</taxon>
        <taxon>eudicotyledons</taxon>
        <taxon>Gunneridae</taxon>
        <taxon>Pentapetalae</taxon>
        <taxon>asterids</taxon>
        <taxon>lamiids</taxon>
        <taxon>Gentianales</taxon>
        <taxon>Apocynaceae</taxon>
        <taxon>Rauvolfioideae</taxon>
        <taxon>Vinceae</taxon>
        <taxon>Catharanthinae</taxon>
        <taxon>Catharanthus</taxon>
    </lineage>
</organism>
<dbReference type="Proteomes" id="UP001060085">
    <property type="component" value="Linkage Group LG04"/>
</dbReference>
<name>A0ACC0B2E1_CATRO</name>
<keyword evidence="2" id="KW-1185">Reference proteome</keyword>
<proteinExistence type="predicted"/>